<keyword evidence="2" id="KW-1185">Reference proteome</keyword>
<protein>
    <submittedName>
        <fullName evidence="1">Uncharacterized protein</fullName>
    </submittedName>
</protein>
<evidence type="ECO:0000313" key="1">
    <source>
        <dbReference type="EnsemblPlants" id="KQK99648"/>
    </source>
</evidence>
<dbReference type="InParanoid" id="K3YFQ9"/>
<dbReference type="Gramene" id="KQK99648">
    <property type="protein sequence ID" value="KQK99648"/>
    <property type="gene ID" value="SETIT_013077mg"/>
</dbReference>
<dbReference type="AlphaFoldDB" id="K3YFQ9"/>
<dbReference type="EnsemblPlants" id="KQK99648">
    <property type="protein sequence ID" value="KQK99648"/>
    <property type="gene ID" value="SETIT_013077mg"/>
</dbReference>
<proteinExistence type="predicted"/>
<accession>K3YFQ9</accession>
<dbReference type="EMBL" id="AGNK02004566">
    <property type="status" value="NOT_ANNOTATED_CDS"/>
    <property type="molecule type" value="Genomic_DNA"/>
</dbReference>
<evidence type="ECO:0000313" key="2">
    <source>
        <dbReference type="Proteomes" id="UP000004995"/>
    </source>
</evidence>
<name>K3YFQ9_SETIT</name>
<reference evidence="1" key="2">
    <citation type="submission" date="2018-08" db="UniProtKB">
        <authorList>
            <consortium name="EnsemblPlants"/>
        </authorList>
    </citation>
    <scope>IDENTIFICATION</scope>
    <source>
        <strain evidence="1">Yugu1</strain>
    </source>
</reference>
<reference evidence="2" key="1">
    <citation type="journal article" date="2012" name="Nat. Biotechnol.">
        <title>Reference genome sequence of the model plant Setaria.</title>
        <authorList>
            <person name="Bennetzen J.L."/>
            <person name="Schmutz J."/>
            <person name="Wang H."/>
            <person name="Percifield R."/>
            <person name="Hawkins J."/>
            <person name="Pontaroli A.C."/>
            <person name="Estep M."/>
            <person name="Feng L."/>
            <person name="Vaughn J.N."/>
            <person name="Grimwood J."/>
            <person name="Jenkins J."/>
            <person name="Barry K."/>
            <person name="Lindquist E."/>
            <person name="Hellsten U."/>
            <person name="Deshpande S."/>
            <person name="Wang X."/>
            <person name="Wu X."/>
            <person name="Mitros T."/>
            <person name="Triplett J."/>
            <person name="Yang X."/>
            <person name="Ye C.Y."/>
            <person name="Mauro-Herrera M."/>
            <person name="Wang L."/>
            <person name="Li P."/>
            <person name="Sharma M."/>
            <person name="Sharma R."/>
            <person name="Ronald P.C."/>
            <person name="Panaud O."/>
            <person name="Kellogg E.A."/>
            <person name="Brutnell T.P."/>
            <person name="Doust A.N."/>
            <person name="Tuskan G.A."/>
            <person name="Rokhsar D."/>
            <person name="Devos K.M."/>
        </authorList>
    </citation>
    <scope>NUCLEOTIDE SEQUENCE [LARGE SCALE GENOMIC DNA]</scope>
    <source>
        <strain evidence="2">cv. Yugu1</strain>
    </source>
</reference>
<sequence length="115" mass="12626">MEMASCRPVHESREIENGGGGCKMMHACLPPIRFHCVVLQACSSDGIASVFAAGRAMASVFARAPFPPRSARRVVWGSDQMEYPYSPLISSALLLHRRQRVHLRAAGSWQLIDSS</sequence>
<dbReference type="HOGENOM" id="CLU_2113162_0_0_1"/>
<organism evidence="1 2">
    <name type="scientific">Setaria italica</name>
    <name type="common">Foxtail millet</name>
    <name type="synonym">Panicum italicum</name>
    <dbReference type="NCBI Taxonomy" id="4555"/>
    <lineage>
        <taxon>Eukaryota</taxon>
        <taxon>Viridiplantae</taxon>
        <taxon>Streptophyta</taxon>
        <taxon>Embryophyta</taxon>
        <taxon>Tracheophyta</taxon>
        <taxon>Spermatophyta</taxon>
        <taxon>Magnoliopsida</taxon>
        <taxon>Liliopsida</taxon>
        <taxon>Poales</taxon>
        <taxon>Poaceae</taxon>
        <taxon>PACMAD clade</taxon>
        <taxon>Panicoideae</taxon>
        <taxon>Panicodae</taxon>
        <taxon>Paniceae</taxon>
        <taxon>Cenchrinae</taxon>
        <taxon>Setaria</taxon>
    </lineage>
</organism>
<dbReference type="Proteomes" id="UP000004995">
    <property type="component" value="Unassembled WGS sequence"/>
</dbReference>